<reference evidence="1 2" key="1">
    <citation type="submission" date="2017-06" db="EMBL/GenBank/DDBJ databases">
        <authorList>
            <person name="Kim H.J."/>
            <person name="Triplett B.A."/>
        </authorList>
    </citation>
    <scope>NUCLEOTIDE SEQUENCE [LARGE SCALE GENOMIC DNA]</scope>
    <source>
        <strain evidence="1 2">DSM 11445</strain>
    </source>
</reference>
<name>A0A239BLE3_9RHOB</name>
<sequence length="193" mass="21747">MPFESPPDLKHDVAVLAAVAARHCRLPHPDVVAECTGPVFPTIRDQRKRLEVDESAGLLLDDNVTPRWALFWAHGMAQTHHPKGWTIAHVWAAPKDRDAYTHLANLCLMPECLGSLSDKLGPLCPYLQYHAFQVYGWHPASADPPPEPEGFADIRWTYFDAYASPLGFVKDRVMTLNNQRVVKLRPLMGFIDE</sequence>
<evidence type="ECO:0000313" key="1">
    <source>
        <dbReference type="EMBL" id="SNS08800.1"/>
    </source>
</evidence>
<proteinExistence type="predicted"/>
<gene>
    <name evidence="1" type="ORF">SAMN04488078_10042</name>
</gene>
<accession>A0A239BLE3</accession>
<protein>
    <submittedName>
        <fullName evidence="1">Uncharacterized protein</fullName>
    </submittedName>
</protein>
<organism evidence="1 2">
    <name type="scientific">Antarctobacter heliothermus</name>
    <dbReference type="NCBI Taxonomy" id="74033"/>
    <lineage>
        <taxon>Bacteria</taxon>
        <taxon>Pseudomonadati</taxon>
        <taxon>Pseudomonadota</taxon>
        <taxon>Alphaproteobacteria</taxon>
        <taxon>Rhodobacterales</taxon>
        <taxon>Roseobacteraceae</taxon>
        <taxon>Antarctobacter</taxon>
    </lineage>
</organism>
<evidence type="ECO:0000313" key="2">
    <source>
        <dbReference type="Proteomes" id="UP000198440"/>
    </source>
</evidence>
<dbReference type="AlphaFoldDB" id="A0A239BLE3"/>
<dbReference type="EMBL" id="FZON01000004">
    <property type="protein sequence ID" value="SNS08800.1"/>
    <property type="molecule type" value="Genomic_DNA"/>
</dbReference>
<dbReference type="Proteomes" id="UP000198440">
    <property type="component" value="Unassembled WGS sequence"/>
</dbReference>